<dbReference type="SUPFAM" id="SSF48264">
    <property type="entry name" value="Cytochrome P450"/>
    <property type="match status" value="1"/>
</dbReference>
<evidence type="ECO:0000256" key="4">
    <source>
        <dbReference type="RuleBase" id="RU000461"/>
    </source>
</evidence>
<evidence type="ECO:0000256" key="2">
    <source>
        <dbReference type="ARBA" id="ARBA00010617"/>
    </source>
</evidence>
<dbReference type="GO" id="GO:0020037">
    <property type="term" value="F:heme binding"/>
    <property type="evidence" value="ECO:0007669"/>
    <property type="project" value="InterPro"/>
</dbReference>
<keyword evidence="6" id="KW-1185">Reference proteome</keyword>
<comment type="cofactor">
    <cofactor evidence="1 3">
        <name>heme</name>
        <dbReference type="ChEBI" id="CHEBI:30413"/>
    </cofactor>
</comment>
<keyword evidence="3 4" id="KW-0349">Heme</keyword>
<sequence>MPAPPGFRLPPPLQVAWLVADPVRFFAEGRRRYGPVFRIRLPGMPPEVCVATAELAEQVFATDGHGGRAGVVRRAFLGPLVGEASLLTLDDDPWWRHRRLLAPPLHGRAVARWSERVADIAAAEIAHWPLGVPFALRGRMERITLEVIMQVVFGIRDAGRLRRLRGLLPRLVALGGSAALLRLPPRLRRWALTSPLPLRAGSLPTTRFARVRDEVDAILYDEMARRRRAPDPDATDVLSQLLAARDEAGEPLTDREVRDELITLLVAGHETTATALAWTFERLLRAPRVLARLREEPSAGEGGAYLDAVIKESLRLRPVVLATPRVLTEPVTLGGHRVPAGWAAAAVIPLVHSDPEVFPEPERFLPERFLGPDAAAANRAWLPFGGGRRYCAGAQLALLEMRVIITEVLRRLELRPADAAPERARLKAVTLVPARSARVVAVPAVAPSGSAVG</sequence>
<keyword evidence="4" id="KW-0560">Oxidoreductase</keyword>
<dbReference type="RefSeq" id="WP_067916761.1">
    <property type="nucleotide sequence ID" value="NZ_BSRZ01000002.1"/>
</dbReference>
<dbReference type="Proteomes" id="UP001165124">
    <property type="component" value="Unassembled WGS sequence"/>
</dbReference>
<dbReference type="InterPro" id="IPR002401">
    <property type="entry name" value="Cyt_P450_E_grp-I"/>
</dbReference>
<protein>
    <submittedName>
        <fullName evidence="5">Cytochrome P450 135B1</fullName>
    </submittedName>
</protein>
<dbReference type="InterPro" id="IPR017972">
    <property type="entry name" value="Cyt_P450_CS"/>
</dbReference>
<comment type="caution">
    <text evidence="5">The sequence shown here is derived from an EMBL/GenBank/DDBJ whole genome shotgun (WGS) entry which is preliminary data.</text>
</comment>
<gene>
    <name evidence="5" type="primary">cyp135B1</name>
    <name evidence="5" type="ORF">Arub01_15900</name>
</gene>
<dbReference type="InterPro" id="IPR001128">
    <property type="entry name" value="Cyt_P450"/>
</dbReference>
<evidence type="ECO:0000313" key="5">
    <source>
        <dbReference type="EMBL" id="GLW63346.1"/>
    </source>
</evidence>
<name>A0A9W6UT71_9ACTN</name>
<reference evidence="5" key="1">
    <citation type="submission" date="2023-02" db="EMBL/GenBank/DDBJ databases">
        <title>Actinomadura rubrobrunea NBRC 14622.</title>
        <authorList>
            <person name="Ichikawa N."/>
            <person name="Sato H."/>
            <person name="Tonouchi N."/>
        </authorList>
    </citation>
    <scope>NUCLEOTIDE SEQUENCE</scope>
    <source>
        <strain evidence="5">NBRC 14622</strain>
    </source>
</reference>
<feature type="binding site" description="axial binding residue" evidence="3">
    <location>
        <position position="391"/>
    </location>
    <ligand>
        <name>heme</name>
        <dbReference type="ChEBI" id="CHEBI:30413"/>
    </ligand>
    <ligandPart>
        <name>Fe</name>
        <dbReference type="ChEBI" id="CHEBI:18248"/>
    </ligandPart>
</feature>
<dbReference type="GO" id="GO:0004497">
    <property type="term" value="F:monooxygenase activity"/>
    <property type="evidence" value="ECO:0007669"/>
    <property type="project" value="UniProtKB-KW"/>
</dbReference>
<dbReference type="EMBL" id="BSRZ01000002">
    <property type="protein sequence ID" value="GLW63346.1"/>
    <property type="molecule type" value="Genomic_DNA"/>
</dbReference>
<dbReference type="PANTHER" id="PTHR24305">
    <property type="entry name" value="CYTOCHROME P450"/>
    <property type="match status" value="1"/>
</dbReference>
<dbReference type="PANTHER" id="PTHR24305:SF166">
    <property type="entry name" value="CYTOCHROME P450 12A4, MITOCHONDRIAL-RELATED"/>
    <property type="match status" value="1"/>
</dbReference>
<evidence type="ECO:0000256" key="3">
    <source>
        <dbReference type="PIRSR" id="PIRSR602401-1"/>
    </source>
</evidence>
<dbReference type="PRINTS" id="PR00463">
    <property type="entry name" value="EP450I"/>
</dbReference>
<dbReference type="CDD" id="cd11053">
    <property type="entry name" value="CYP110-like"/>
    <property type="match status" value="1"/>
</dbReference>
<comment type="similarity">
    <text evidence="2 4">Belongs to the cytochrome P450 family.</text>
</comment>
<dbReference type="PROSITE" id="PS00086">
    <property type="entry name" value="CYTOCHROME_P450"/>
    <property type="match status" value="1"/>
</dbReference>
<dbReference type="Pfam" id="PF00067">
    <property type="entry name" value="p450"/>
    <property type="match status" value="1"/>
</dbReference>
<evidence type="ECO:0000256" key="1">
    <source>
        <dbReference type="ARBA" id="ARBA00001971"/>
    </source>
</evidence>
<keyword evidence="3 4" id="KW-0479">Metal-binding</keyword>
<dbReference type="PRINTS" id="PR00385">
    <property type="entry name" value="P450"/>
</dbReference>
<accession>A0A9W6UT71</accession>
<keyword evidence="4" id="KW-0503">Monooxygenase</keyword>
<dbReference type="AlphaFoldDB" id="A0A9W6UT71"/>
<proteinExistence type="inferred from homology"/>
<evidence type="ECO:0000313" key="6">
    <source>
        <dbReference type="Proteomes" id="UP001165124"/>
    </source>
</evidence>
<dbReference type="GO" id="GO:0016705">
    <property type="term" value="F:oxidoreductase activity, acting on paired donors, with incorporation or reduction of molecular oxygen"/>
    <property type="evidence" value="ECO:0007669"/>
    <property type="project" value="InterPro"/>
</dbReference>
<organism evidence="5 6">
    <name type="scientific">Actinomadura rubrobrunea</name>
    <dbReference type="NCBI Taxonomy" id="115335"/>
    <lineage>
        <taxon>Bacteria</taxon>
        <taxon>Bacillati</taxon>
        <taxon>Actinomycetota</taxon>
        <taxon>Actinomycetes</taxon>
        <taxon>Streptosporangiales</taxon>
        <taxon>Thermomonosporaceae</taxon>
        <taxon>Actinomadura</taxon>
    </lineage>
</organism>
<dbReference type="InterPro" id="IPR050121">
    <property type="entry name" value="Cytochrome_P450_monoxygenase"/>
</dbReference>
<dbReference type="Gene3D" id="1.10.630.10">
    <property type="entry name" value="Cytochrome P450"/>
    <property type="match status" value="1"/>
</dbReference>
<dbReference type="GO" id="GO:0005506">
    <property type="term" value="F:iron ion binding"/>
    <property type="evidence" value="ECO:0007669"/>
    <property type="project" value="InterPro"/>
</dbReference>
<dbReference type="InterPro" id="IPR036396">
    <property type="entry name" value="Cyt_P450_sf"/>
</dbReference>
<keyword evidence="3 4" id="KW-0408">Iron</keyword>